<sequence>MKYLFSLSLLLVCIVLNAQNVAILDRIKPAKDDSVFVSGRVLDESGNPVKDVWVLFYPFYLEKYDITWYEKDTVVTDENGCFEVKCRESQFVTNSLYFNKPGFFTSEHCFAELKSFMTIDTAVLVRDRTSRWYNTQKAGPELLGMTVKQTLAVLKPDIWRAKAWWFSDNLNKNYTRAFQTEAADSTMVLLIVAQCPDLKGMKPGNLDDQLVEGIGLTFPDGEKKFLGNAISYSRKMRNEYADRFILHRK</sequence>
<dbReference type="RefSeq" id="WP_188953258.1">
    <property type="nucleotide sequence ID" value="NZ_BMIB01000003.1"/>
</dbReference>
<evidence type="ECO:0000256" key="1">
    <source>
        <dbReference type="SAM" id="SignalP"/>
    </source>
</evidence>
<evidence type="ECO:0000313" key="3">
    <source>
        <dbReference type="Proteomes" id="UP000627292"/>
    </source>
</evidence>
<keyword evidence="1" id="KW-0732">Signal</keyword>
<accession>A0A917IZ13</accession>
<evidence type="ECO:0008006" key="4">
    <source>
        <dbReference type="Google" id="ProtNLM"/>
    </source>
</evidence>
<name>A0A917IZ13_9BACT</name>
<dbReference type="Proteomes" id="UP000627292">
    <property type="component" value="Unassembled WGS sequence"/>
</dbReference>
<feature type="signal peptide" evidence="1">
    <location>
        <begin position="1"/>
        <end position="18"/>
    </location>
</feature>
<dbReference type="EMBL" id="BMIB01000003">
    <property type="protein sequence ID" value="GGH70118.1"/>
    <property type="molecule type" value="Genomic_DNA"/>
</dbReference>
<protein>
    <recommendedName>
        <fullName evidence="4">Carboxypeptidase regulatory-like domain-containing protein</fullName>
    </recommendedName>
</protein>
<reference evidence="2" key="1">
    <citation type="journal article" date="2014" name="Int. J. Syst. Evol. Microbiol.">
        <title>Complete genome sequence of Corynebacterium casei LMG S-19264T (=DSM 44701T), isolated from a smear-ripened cheese.</title>
        <authorList>
            <consortium name="US DOE Joint Genome Institute (JGI-PGF)"/>
            <person name="Walter F."/>
            <person name="Albersmeier A."/>
            <person name="Kalinowski J."/>
            <person name="Ruckert C."/>
        </authorList>
    </citation>
    <scope>NUCLEOTIDE SEQUENCE</scope>
    <source>
        <strain evidence="2">CGMCC 1.15290</strain>
    </source>
</reference>
<comment type="caution">
    <text evidence="2">The sequence shown here is derived from an EMBL/GenBank/DDBJ whole genome shotgun (WGS) entry which is preliminary data.</text>
</comment>
<feature type="chain" id="PRO_5037850305" description="Carboxypeptidase regulatory-like domain-containing protein" evidence="1">
    <location>
        <begin position="19"/>
        <end position="249"/>
    </location>
</feature>
<evidence type="ECO:0000313" key="2">
    <source>
        <dbReference type="EMBL" id="GGH70118.1"/>
    </source>
</evidence>
<gene>
    <name evidence="2" type="ORF">GCM10011379_28070</name>
</gene>
<reference evidence="2" key="2">
    <citation type="submission" date="2020-09" db="EMBL/GenBank/DDBJ databases">
        <authorList>
            <person name="Sun Q."/>
            <person name="Zhou Y."/>
        </authorList>
    </citation>
    <scope>NUCLEOTIDE SEQUENCE</scope>
    <source>
        <strain evidence="2">CGMCC 1.15290</strain>
    </source>
</reference>
<organism evidence="2 3">
    <name type="scientific">Filimonas zeae</name>
    <dbReference type="NCBI Taxonomy" id="1737353"/>
    <lineage>
        <taxon>Bacteria</taxon>
        <taxon>Pseudomonadati</taxon>
        <taxon>Bacteroidota</taxon>
        <taxon>Chitinophagia</taxon>
        <taxon>Chitinophagales</taxon>
        <taxon>Chitinophagaceae</taxon>
        <taxon>Filimonas</taxon>
    </lineage>
</organism>
<dbReference type="SUPFAM" id="SSF49464">
    <property type="entry name" value="Carboxypeptidase regulatory domain-like"/>
    <property type="match status" value="1"/>
</dbReference>
<keyword evidence="3" id="KW-1185">Reference proteome</keyword>
<dbReference type="InterPro" id="IPR008969">
    <property type="entry name" value="CarboxyPept-like_regulatory"/>
</dbReference>
<dbReference type="AlphaFoldDB" id="A0A917IZ13"/>
<proteinExistence type="predicted"/>